<dbReference type="InterPro" id="IPR010982">
    <property type="entry name" value="Lambda_DNA-bd_dom_sf"/>
</dbReference>
<dbReference type="Gene3D" id="1.10.260.40">
    <property type="entry name" value="lambda repressor-like DNA-binding domains"/>
    <property type="match status" value="1"/>
</dbReference>
<feature type="domain" description="HTH cro/C1-type" evidence="2">
    <location>
        <begin position="18"/>
        <end position="72"/>
    </location>
</feature>
<dbReference type="NCBIfam" id="NF041951">
    <property type="entry name" value="phage_RstR"/>
    <property type="match status" value="1"/>
</dbReference>
<dbReference type="CDD" id="cd00093">
    <property type="entry name" value="HTH_XRE"/>
    <property type="match status" value="1"/>
</dbReference>
<evidence type="ECO:0000313" key="4">
    <source>
        <dbReference type="Proteomes" id="UP000192434"/>
    </source>
</evidence>
<dbReference type="AlphaFoldDB" id="A0A1X0IIE1"/>
<dbReference type="SUPFAM" id="SSF47413">
    <property type="entry name" value="lambda repressor-like DNA-binding domains"/>
    <property type="match status" value="1"/>
</dbReference>
<comment type="caution">
    <text evidence="3">The sequence shown here is derived from an EMBL/GenBank/DDBJ whole genome shotgun (WGS) entry which is preliminary data.</text>
</comment>
<protein>
    <submittedName>
        <fullName evidence="3">Transcriptional regulator</fullName>
    </submittedName>
</protein>
<organism evidence="3 4">
    <name type="scientific">Mycobacteroides saopaulense</name>
    <dbReference type="NCBI Taxonomy" id="1578165"/>
    <lineage>
        <taxon>Bacteria</taxon>
        <taxon>Bacillati</taxon>
        <taxon>Actinomycetota</taxon>
        <taxon>Actinomycetes</taxon>
        <taxon>Mycobacteriales</taxon>
        <taxon>Mycobacteriaceae</taxon>
        <taxon>Mycobacteroides</taxon>
    </lineage>
</organism>
<name>A0A1X0IIE1_9MYCO</name>
<dbReference type="PANTHER" id="PTHR46558:SF4">
    <property type="entry name" value="DNA-BIDING PHAGE PROTEIN"/>
    <property type="match status" value="1"/>
</dbReference>
<evidence type="ECO:0000313" key="3">
    <source>
        <dbReference type="EMBL" id="ORB47339.1"/>
    </source>
</evidence>
<dbReference type="EMBL" id="MVII01000063">
    <property type="protein sequence ID" value="ORB47339.1"/>
    <property type="molecule type" value="Genomic_DNA"/>
</dbReference>
<dbReference type="Proteomes" id="UP000192434">
    <property type="component" value="Unassembled WGS sequence"/>
</dbReference>
<dbReference type="SMART" id="SM00530">
    <property type="entry name" value="HTH_XRE"/>
    <property type="match status" value="1"/>
</dbReference>
<accession>A0A1X0IIE1</accession>
<evidence type="ECO:0000259" key="2">
    <source>
        <dbReference type="PROSITE" id="PS50943"/>
    </source>
</evidence>
<dbReference type="InterPro" id="IPR001387">
    <property type="entry name" value="Cro/C1-type_HTH"/>
</dbReference>
<keyword evidence="1" id="KW-0238">DNA-binding</keyword>
<sequence length="123" mass="13764">MHDESAMSDVTMAIGENIRKARERKGLRQEQVAEMAGIPLSTYKNYEHGKQPPPGDRIGAIARTLGVSADELVFEESERQVADELRALFKRFEVLPPDLKTQAKVAIRGLLMSYEVEALKHEG</sequence>
<dbReference type="PANTHER" id="PTHR46558">
    <property type="entry name" value="TRACRIPTIONAL REGULATORY PROTEIN-RELATED-RELATED"/>
    <property type="match status" value="1"/>
</dbReference>
<dbReference type="InterPro" id="IPR049639">
    <property type="entry name" value="RstR"/>
</dbReference>
<dbReference type="Pfam" id="PF01381">
    <property type="entry name" value="HTH_3"/>
    <property type="match status" value="1"/>
</dbReference>
<reference evidence="3 4" key="1">
    <citation type="submission" date="2016-12" db="EMBL/GenBank/DDBJ databases">
        <title>The new phylogeny of genus Mycobacterium.</title>
        <authorList>
            <person name="Tortoli E."/>
            <person name="Trovato A."/>
            <person name="Cirillo D.M."/>
        </authorList>
    </citation>
    <scope>NUCLEOTIDE SEQUENCE [LARGE SCALE GENOMIC DNA]</scope>
    <source>
        <strain evidence="3 4">CCUG 66554</strain>
    </source>
</reference>
<evidence type="ECO:0000256" key="1">
    <source>
        <dbReference type="ARBA" id="ARBA00023125"/>
    </source>
</evidence>
<dbReference type="GO" id="GO:0003677">
    <property type="term" value="F:DNA binding"/>
    <property type="evidence" value="ECO:0007669"/>
    <property type="project" value="UniProtKB-KW"/>
</dbReference>
<dbReference type="PROSITE" id="PS50943">
    <property type="entry name" value="HTH_CROC1"/>
    <property type="match status" value="1"/>
</dbReference>
<gene>
    <name evidence="3" type="ORF">BST43_26110</name>
</gene>
<proteinExistence type="predicted"/>
<dbReference type="OrthoDB" id="3197212at2"/>